<sequence length="185" mass="21531">MSQLASALAVAEEAYNFEHRDLHLGNILIQRTDSVSLKYTIYDLHFSVQTVGHQAFIIDFNLSRIYGGDKVYCVSLDSCVSKDESFCEVSENSWLHHGTIYKIMLEYSRGNWENFMPITNIIWLKYLIENILEYLQRNNPGLRKLTAVDSERDQMKAVRLLKKWNDCILEHTSAASFLRKVIFKD</sequence>
<protein>
    <recommendedName>
        <fullName evidence="1">Protein kinase domain-containing protein</fullName>
    </recommendedName>
</protein>
<dbReference type="InterPro" id="IPR011009">
    <property type="entry name" value="Kinase-like_dom_sf"/>
</dbReference>
<dbReference type="GO" id="GO:0005737">
    <property type="term" value="C:cytoplasm"/>
    <property type="evidence" value="ECO:0007669"/>
    <property type="project" value="TreeGrafter"/>
</dbReference>
<dbReference type="EMBL" id="KK113261">
    <property type="protein sequence ID" value="KFM59735.1"/>
    <property type="molecule type" value="Genomic_DNA"/>
</dbReference>
<dbReference type="InterPro" id="IPR000719">
    <property type="entry name" value="Prot_kinase_dom"/>
</dbReference>
<dbReference type="GO" id="GO:0005634">
    <property type="term" value="C:nucleus"/>
    <property type="evidence" value="ECO:0007669"/>
    <property type="project" value="TreeGrafter"/>
</dbReference>
<dbReference type="AlphaFoldDB" id="A0A087T3P6"/>
<dbReference type="Gene3D" id="1.10.510.10">
    <property type="entry name" value="Transferase(Phosphotransferase) domain 1"/>
    <property type="match status" value="1"/>
</dbReference>
<evidence type="ECO:0000259" key="1">
    <source>
        <dbReference type="PROSITE" id="PS50011"/>
    </source>
</evidence>
<organism evidence="2 3">
    <name type="scientific">Stegodyphus mimosarum</name>
    <name type="common">African social velvet spider</name>
    <dbReference type="NCBI Taxonomy" id="407821"/>
    <lineage>
        <taxon>Eukaryota</taxon>
        <taxon>Metazoa</taxon>
        <taxon>Ecdysozoa</taxon>
        <taxon>Arthropoda</taxon>
        <taxon>Chelicerata</taxon>
        <taxon>Arachnida</taxon>
        <taxon>Araneae</taxon>
        <taxon>Araneomorphae</taxon>
        <taxon>Entelegynae</taxon>
        <taxon>Eresoidea</taxon>
        <taxon>Eresidae</taxon>
        <taxon>Stegodyphus</taxon>
    </lineage>
</organism>
<dbReference type="SUPFAM" id="SSF56112">
    <property type="entry name" value="Protein kinase-like (PK-like)"/>
    <property type="match status" value="1"/>
</dbReference>
<dbReference type="GO" id="GO:0072354">
    <property type="term" value="F:histone H3T3 kinase activity"/>
    <property type="evidence" value="ECO:0007669"/>
    <property type="project" value="TreeGrafter"/>
</dbReference>
<feature type="domain" description="Protein kinase" evidence="1">
    <location>
        <begin position="1"/>
        <end position="185"/>
    </location>
</feature>
<accession>A0A087T3P6</accession>
<reference evidence="2 3" key="1">
    <citation type="submission" date="2013-11" db="EMBL/GenBank/DDBJ databases">
        <title>Genome sequencing of Stegodyphus mimosarum.</title>
        <authorList>
            <person name="Bechsgaard J."/>
        </authorList>
    </citation>
    <scope>NUCLEOTIDE SEQUENCE [LARGE SCALE GENOMIC DNA]</scope>
</reference>
<dbReference type="GO" id="GO:0005524">
    <property type="term" value="F:ATP binding"/>
    <property type="evidence" value="ECO:0007669"/>
    <property type="project" value="InterPro"/>
</dbReference>
<dbReference type="OMA" id="FCEVSEN"/>
<dbReference type="Pfam" id="PF12330">
    <property type="entry name" value="Haspin_kinase"/>
    <property type="match status" value="1"/>
</dbReference>
<feature type="non-terminal residue" evidence="2">
    <location>
        <position position="185"/>
    </location>
</feature>
<dbReference type="GO" id="GO:0000278">
    <property type="term" value="P:mitotic cell cycle"/>
    <property type="evidence" value="ECO:0007669"/>
    <property type="project" value="TreeGrafter"/>
</dbReference>
<dbReference type="Proteomes" id="UP000054359">
    <property type="component" value="Unassembled WGS sequence"/>
</dbReference>
<dbReference type="PANTHER" id="PTHR24419">
    <property type="entry name" value="INTERLEUKIN-1 RECEPTOR-ASSOCIATED KINASE"/>
    <property type="match status" value="1"/>
</dbReference>
<evidence type="ECO:0000313" key="3">
    <source>
        <dbReference type="Proteomes" id="UP000054359"/>
    </source>
</evidence>
<name>A0A087T3P6_STEMI</name>
<dbReference type="GO" id="GO:0035556">
    <property type="term" value="P:intracellular signal transduction"/>
    <property type="evidence" value="ECO:0007669"/>
    <property type="project" value="TreeGrafter"/>
</dbReference>
<dbReference type="PANTHER" id="PTHR24419:SF18">
    <property type="entry name" value="SERINE_THREONINE-PROTEIN KINASE HASPIN"/>
    <property type="match status" value="1"/>
</dbReference>
<evidence type="ECO:0000313" key="2">
    <source>
        <dbReference type="EMBL" id="KFM59735.1"/>
    </source>
</evidence>
<keyword evidence="3" id="KW-1185">Reference proteome</keyword>
<dbReference type="PROSITE" id="PS50011">
    <property type="entry name" value="PROTEIN_KINASE_DOM"/>
    <property type="match status" value="1"/>
</dbReference>
<gene>
    <name evidence="2" type="ORF">X975_11713</name>
</gene>
<dbReference type="OrthoDB" id="6421756at2759"/>
<proteinExistence type="predicted"/>
<dbReference type="STRING" id="407821.A0A087T3P6"/>